<dbReference type="AlphaFoldDB" id="A0A822FWG5"/>
<dbReference type="GO" id="GO:0016192">
    <property type="term" value="P:vesicle-mediated transport"/>
    <property type="evidence" value="ECO:0007669"/>
    <property type="project" value="TreeGrafter"/>
</dbReference>
<dbReference type="InterPro" id="IPR036188">
    <property type="entry name" value="FAD/NAD-bd_sf"/>
</dbReference>
<dbReference type="PRINTS" id="PR00891">
    <property type="entry name" value="RABGDIREP"/>
</dbReference>
<dbReference type="Gene3D" id="3.50.50.60">
    <property type="entry name" value="FAD/NAD(P)-binding domain"/>
    <property type="match status" value="1"/>
</dbReference>
<accession>A0A822FWG5</accession>
<dbReference type="Pfam" id="PF00996">
    <property type="entry name" value="GDI"/>
    <property type="match status" value="1"/>
</dbReference>
<dbReference type="GO" id="GO:0005093">
    <property type="term" value="F:Rab GDP-dissociation inhibitor activity"/>
    <property type="evidence" value="ECO:0007669"/>
    <property type="project" value="TreeGrafter"/>
</dbReference>
<dbReference type="GO" id="GO:0005737">
    <property type="term" value="C:cytoplasm"/>
    <property type="evidence" value="ECO:0007669"/>
    <property type="project" value="TreeGrafter"/>
</dbReference>
<name>A0A822FWG5_9BILA</name>
<dbReference type="PANTHER" id="PTHR11787">
    <property type="entry name" value="RAB GDP-DISSOCIATION INHIBITOR"/>
    <property type="match status" value="1"/>
</dbReference>
<sequence>MDEEYDVILLGTGLKECVLAGLLGVAGKKILHMDRNKYYGGESASMTPLEEVK</sequence>
<dbReference type="SUPFAM" id="SSF51905">
    <property type="entry name" value="FAD/NAD(P)-binding domain"/>
    <property type="match status" value="1"/>
</dbReference>
<evidence type="ECO:0008006" key="4">
    <source>
        <dbReference type="Google" id="ProtNLM"/>
    </source>
</evidence>
<evidence type="ECO:0000313" key="3">
    <source>
        <dbReference type="Proteomes" id="UP000663848"/>
    </source>
</evidence>
<proteinExistence type="inferred from homology"/>
<reference evidence="2" key="1">
    <citation type="submission" date="2021-02" db="EMBL/GenBank/DDBJ databases">
        <authorList>
            <person name="Nowell W R."/>
        </authorList>
    </citation>
    <scope>NUCLEOTIDE SEQUENCE</scope>
</reference>
<evidence type="ECO:0000256" key="1">
    <source>
        <dbReference type="ARBA" id="ARBA00005593"/>
    </source>
</evidence>
<gene>
    <name evidence="2" type="ORF">QYT958_LOCUS46904</name>
</gene>
<dbReference type="EMBL" id="CAJOBR010085543">
    <property type="protein sequence ID" value="CAF5132070.1"/>
    <property type="molecule type" value="Genomic_DNA"/>
</dbReference>
<comment type="caution">
    <text evidence="2">The sequence shown here is derived from an EMBL/GenBank/DDBJ whole genome shotgun (WGS) entry which is preliminary data.</text>
</comment>
<dbReference type="PANTHER" id="PTHR11787:SF8">
    <property type="entry name" value="RAB GDP DISSOCIATION INHIBITOR"/>
    <property type="match status" value="1"/>
</dbReference>
<comment type="similarity">
    <text evidence="1">Belongs to the Rab GDI family.</text>
</comment>
<dbReference type="GO" id="GO:0007264">
    <property type="term" value="P:small GTPase-mediated signal transduction"/>
    <property type="evidence" value="ECO:0007669"/>
    <property type="project" value="InterPro"/>
</dbReference>
<protein>
    <recommendedName>
        <fullName evidence="4">Rab GDP dissociation inhibitor</fullName>
    </recommendedName>
</protein>
<evidence type="ECO:0000313" key="2">
    <source>
        <dbReference type="EMBL" id="CAF5132070.1"/>
    </source>
</evidence>
<organism evidence="2 3">
    <name type="scientific">Rotaria socialis</name>
    <dbReference type="NCBI Taxonomy" id="392032"/>
    <lineage>
        <taxon>Eukaryota</taxon>
        <taxon>Metazoa</taxon>
        <taxon>Spiralia</taxon>
        <taxon>Gnathifera</taxon>
        <taxon>Rotifera</taxon>
        <taxon>Eurotatoria</taxon>
        <taxon>Bdelloidea</taxon>
        <taxon>Philodinida</taxon>
        <taxon>Philodinidae</taxon>
        <taxon>Rotaria</taxon>
    </lineage>
</organism>
<dbReference type="Proteomes" id="UP000663848">
    <property type="component" value="Unassembled WGS sequence"/>
</dbReference>
<dbReference type="InterPro" id="IPR018203">
    <property type="entry name" value="GDP_dissociation_inhibitor"/>
</dbReference>